<keyword evidence="2" id="KW-1185">Reference proteome</keyword>
<accession>A0A0S4J8H8</accession>
<protein>
    <submittedName>
        <fullName evidence="1">Uncharacterized protein</fullName>
    </submittedName>
</protein>
<dbReference type="Proteomes" id="UP000051952">
    <property type="component" value="Unassembled WGS sequence"/>
</dbReference>
<organism evidence="1 2">
    <name type="scientific">Bodo saltans</name>
    <name type="common">Flagellated protozoan</name>
    <dbReference type="NCBI Taxonomy" id="75058"/>
    <lineage>
        <taxon>Eukaryota</taxon>
        <taxon>Discoba</taxon>
        <taxon>Euglenozoa</taxon>
        <taxon>Kinetoplastea</taxon>
        <taxon>Metakinetoplastina</taxon>
        <taxon>Eubodonida</taxon>
        <taxon>Bodonidae</taxon>
        <taxon>Bodo</taxon>
    </lineage>
</organism>
<gene>
    <name evidence="1" type="ORF">BSAL_93015</name>
</gene>
<dbReference type="VEuPathDB" id="TriTrypDB:BSAL_93015"/>
<evidence type="ECO:0000313" key="2">
    <source>
        <dbReference type="Proteomes" id="UP000051952"/>
    </source>
</evidence>
<proteinExistence type="predicted"/>
<sequence>MMQRLELVSPPPPSPFTSLRASVEVDVITAVPRDPIAATSTDATPLEEEVFPLPSSLQHQEGQQQRVTVRLLKVPVPATSWRRHDWGSGWAQFAEGAARLYGSRIRSGLQMPSKRSEDVEDTKICYDGVGVIDWHGLVALQHVLGGWGVLRDIAVTSSNKTSDHGDRHSCRHHRHGVRVVYLNFRVFGNPSLQGNGTDAEEEGSTFRLIESMGLLCCSETVALCKADAVMLHDHAVHEMMRTANTVTAPNDKKEEQVVPSGQSSSLFDRAAIHAIAEASLVRLQPTTATTAPGSLSPPSASLQVQVSVPLVVLPPVRSEVIASAKQMEEDLEGRRVDPPTCLPCSSPPSMSFIDQHLPAQLKAALLSSGNSTTSASTNLLERRLIVCCVRQARDKNPDRFVSLMEDLCTLLPKTHKDADDTDGPLL</sequence>
<reference evidence="2" key="1">
    <citation type="submission" date="2015-09" db="EMBL/GenBank/DDBJ databases">
        <authorList>
            <consortium name="Pathogen Informatics"/>
        </authorList>
    </citation>
    <scope>NUCLEOTIDE SEQUENCE [LARGE SCALE GENOMIC DNA]</scope>
    <source>
        <strain evidence="2">Lake Konstanz</strain>
    </source>
</reference>
<dbReference type="EMBL" id="CYKH01001295">
    <property type="protein sequence ID" value="CUG86415.1"/>
    <property type="molecule type" value="Genomic_DNA"/>
</dbReference>
<dbReference type="AlphaFoldDB" id="A0A0S4J8H8"/>
<evidence type="ECO:0000313" key="1">
    <source>
        <dbReference type="EMBL" id="CUG86415.1"/>
    </source>
</evidence>
<name>A0A0S4J8H8_BODSA</name>
<feature type="non-terminal residue" evidence="1">
    <location>
        <position position="426"/>
    </location>
</feature>